<name>A0A2J6Q8G0_9HELO</name>
<evidence type="ECO:0000256" key="1">
    <source>
        <dbReference type="ARBA" id="ARBA00004141"/>
    </source>
</evidence>
<dbReference type="PRINTS" id="PR01333">
    <property type="entry name" value="2POREKCHANEL"/>
</dbReference>
<keyword evidence="7 8" id="KW-0407">Ion channel</keyword>
<feature type="domain" description="Potassium channel" evidence="11">
    <location>
        <begin position="161"/>
        <end position="231"/>
    </location>
</feature>
<comment type="similarity">
    <text evidence="8">Belongs to the two pore domain potassium channel (TC 1.A.1.8) family.</text>
</comment>
<evidence type="ECO:0000256" key="7">
    <source>
        <dbReference type="ARBA" id="ARBA00023303"/>
    </source>
</evidence>
<dbReference type="AlphaFoldDB" id="A0A2J6Q8G0"/>
<feature type="transmembrane region" description="Helical" evidence="10">
    <location>
        <begin position="153"/>
        <end position="174"/>
    </location>
</feature>
<dbReference type="OrthoDB" id="297496at2759"/>
<dbReference type="EMBL" id="KZ613477">
    <property type="protein sequence ID" value="PMD22543.1"/>
    <property type="molecule type" value="Genomic_DNA"/>
</dbReference>
<dbReference type="InterPro" id="IPR003280">
    <property type="entry name" value="2pore_dom_K_chnl"/>
</dbReference>
<evidence type="ECO:0000256" key="8">
    <source>
        <dbReference type="RuleBase" id="RU003857"/>
    </source>
</evidence>
<feature type="domain" description="Potassium channel" evidence="11">
    <location>
        <begin position="321"/>
        <end position="394"/>
    </location>
</feature>
<evidence type="ECO:0000256" key="4">
    <source>
        <dbReference type="ARBA" id="ARBA00022989"/>
    </source>
</evidence>
<evidence type="ECO:0000256" key="9">
    <source>
        <dbReference type="SAM" id="MobiDB-lite"/>
    </source>
</evidence>
<dbReference type="GO" id="GO:0022841">
    <property type="term" value="F:potassium ion leak channel activity"/>
    <property type="evidence" value="ECO:0007669"/>
    <property type="project" value="TreeGrafter"/>
</dbReference>
<evidence type="ECO:0000259" key="11">
    <source>
        <dbReference type="Pfam" id="PF07885"/>
    </source>
</evidence>
<feature type="compositionally biased region" description="Polar residues" evidence="9">
    <location>
        <begin position="259"/>
        <end position="280"/>
    </location>
</feature>
<keyword evidence="4 10" id="KW-1133">Transmembrane helix</keyword>
<feature type="transmembrane region" description="Helical" evidence="10">
    <location>
        <begin position="68"/>
        <end position="88"/>
    </location>
</feature>
<evidence type="ECO:0000256" key="10">
    <source>
        <dbReference type="SAM" id="Phobius"/>
    </source>
</evidence>
<proteinExistence type="inferred from homology"/>
<evidence type="ECO:0000313" key="12">
    <source>
        <dbReference type="EMBL" id="PMD22543.1"/>
    </source>
</evidence>
<reference evidence="12 13" key="1">
    <citation type="submission" date="2016-05" db="EMBL/GenBank/DDBJ databases">
        <title>A degradative enzymes factory behind the ericoid mycorrhizal symbiosis.</title>
        <authorList>
            <consortium name="DOE Joint Genome Institute"/>
            <person name="Martino E."/>
            <person name="Morin E."/>
            <person name="Grelet G."/>
            <person name="Kuo A."/>
            <person name="Kohler A."/>
            <person name="Daghino S."/>
            <person name="Barry K."/>
            <person name="Choi C."/>
            <person name="Cichocki N."/>
            <person name="Clum A."/>
            <person name="Copeland A."/>
            <person name="Hainaut M."/>
            <person name="Haridas S."/>
            <person name="Labutti K."/>
            <person name="Lindquist E."/>
            <person name="Lipzen A."/>
            <person name="Khouja H.-R."/>
            <person name="Murat C."/>
            <person name="Ohm R."/>
            <person name="Olson A."/>
            <person name="Spatafora J."/>
            <person name="Veneault-Fourrey C."/>
            <person name="Henrissat B."/>
            <person name="Grigoriev I."/>
            <person name="Martin F."/>
            <person name="Perotto S."/>
        </authorList>
    </citation>
    <scope>NUCLEOTIDE SEQUENCE [LARGE SCALE GENOMIC DNA]</scope>
    <source>
        <strain evidence="12 13">UAMH 7357</strain>
    </source>
</reference>
<dbReference type="GO" id="GO:0015271">
    <property type="term" value="F:outward rectifier potassium channel activity"/>
    <property type="evidence" value="ECO:0007669"/>
    <property type="project" value="TreeGrafter"/>
</dbReference>
<feature type="transmembrane region" description="Helical" evidence="10">
    <location>
        <begin position="312"/>
        <end position="334"/>
    </location>
</feature>
<protein>
    <submittedName>
        <fullName evidence="12">Voltage-gated potassium channel</fullName>
    </submittedName>
</protein>
<dbReference type="Proteomes" id="UP000235672">
    <property type="component" value="Unassembled WGS sequence"/>
</dbReference>
<feature type="transmembrane region" description="Helical" evidence="10">
    <location>
        <begin position="372"/>
        <end position="399"/>
    </location>
</feature>
<evidence type="ECO:0000313" key="13">
    <source>
        <dbReference type="Proteomes" id="UP000235672"/>
    </source>
</evidence>
<evidence type="ECO:0000256" key="5">
    <source>
        <dbReference type="ARBA" id="ARBA00023065"/>
    </source>
</evidence>
<comment type="subcellular location">
    <subcellularLocation>
        <location evidence="1">Membrane</location>
        <topology evidence="1">Multi-pass membrane protein</topology>
    </subcellularLocation>
</comment>
<evidence type="ECO:0000256" key="6">
    <source>
        <dbReference type="ARBA" id="ARBA00023136"/>
    </source>
</evidence>
<feature type="region of interest" description="Disordered" evidence="9">
    <location>
        <begin position="447"/>
        <end position="468"/>
    </location>
</feature>
<feature type="transmembrane region" description="Helical" evidence="10">
    <location>
        <begin position="340"/>
        <end position="360"/>
    </location>
</feature>
<keyword evidence="6 10" id="KW-0472">Membrane</keyword>
<keyword evidence="3 8" id="KW-0812">Transmembrane</keyword>
<organism evidence="12 13">
    <name type="scientific">Hyaloscypha hepaticicola</name>
    <dbReference type="NCBI Taxonomy" id="2082293"/>
    <lineage>
        <taxon>Eukaryota</taxon>
        <taxon>Fungi</taxon>
        <taxon>Dikarya</taxon>
        <taxon>Ascomycota</taxon>
        <taxon>Pezizomycotina</taxon>
        <taxon>Leotiomycetes</taxon>
        <taxon>Helotiales</taxon>
        <taxon>Hyaloscyphaceae</taxon>
        <taxon>Hyaloscypha</taxon>
    </lineage>
</organism>
<feature type="transmembrane region" description="Helical" evidence="10">
    <location>
        <begin position="108"/>
        <end position="132"/>
    </location>
</feature>
<dbReference type="PANTHER" id="PTHR11003">
    <property type="entry name" value="POTASSIUM CHANNEL, SUBFAMILY K"/>
    <property type="match status" value="1"/>
</dbReference>
<dbReference type="Gene3D" id="1.10.287.70">
    <property type="match status" value="2"/>
</dbReference>
<evidence type="ECO:0000256" key="3">
    <source>
        <dbReference type="ARBA" id="ARBA00022692"/>
    </source>
</evidence>
<dbReference type="SUPFAM" id="SSF81324">
    <property type="entry name" value="Voltage-gated potassium channels"/>
    <property type="match status" value="2"/>
</dbReference>
<evidence type="ECO:0000256" key="2">
    <source>
        <dbReference type="ARBA" id="ARBA00022448"/>
    </source>
</evidence>
<dbReference type="Pfam" id="PF07885">
    <property type="entry name" value="Ion_trans_2"/>
    <property type="match status" value="2"/>
</dbReference>
<accession>A0A2J6Q8G0</accession>
<feature type="transmembrane region" description="Helical" evidence="10">
    <location>
        <begin position="209"/>
        <end position="232"/>
    </location>
</feature>
<dbReference type="GO" id="GO:0005886">
    <property type="term" value="C:plasma membrane"/>
    <property type="evidence" value="ECO:0007669"/>
    <property type="project" value="TreeGrafter"/>
</dbReference>
<dbReference type="InterPro" id="IPR013099">
    <property type="entry name" value="K_chnl_dom"/>
</dbReference>
<keyword evidence="5 8" id="KW-0406">Ion transport</keyword>
<feature type="non-terminal residue" evidence="12">
    <location>
        <position position="575"/>
    </location>
</feature>
<keyword evidence="13" id="KW-1185">Reference proteome</keyword>
<keyword evidence="2 8" id="KW-0813">Transport</keyword>
<feature type="region of interest" description="Disordered" evidence="9">
    <location>
        <begin position="256"/>
        <end position="285"/>
    </location>
</feature>
<gene>
    <name evidence="12" type="ORF">NA56DRAFT_598214</name>
</gene>
<dbReference type="GO" id="GO:0030322">
    <property type="term" value="P:stabilization of membrane potential"/>
    <property type="evidence" value="ECO:0007669"/>
    <property type="project" value="TreeGrafter"/>
</dbReference>
<sequence length="575" mass="64099">MASAFAICAMAESWKVENLTKVADNMLVGTDIEEPKWLLVLKVISLARSLIANISLLLSFANRLPFSLSQIVTILSFFGSSIISIVATALTKTNAWPSPQGSSLSASFYFACISAGLSLILSILLIFTFIFARIRHEFPADLSQTLTLPQRTPMGQSLGSIVYLVSGAAIFSAIEGWRFADGIYWATVTLLTIGFGDIVPTNHTGRSLIIFYATTGIVSIGLVIGSIGTLVLDRGAKKIFARMTVNAREKKLRAAIQNMPDTSTSKPTTQSPLENTTSQSTDEHPHLANEKAEFALMREVQADVSSSQQKRLFIISSVAISMLWFLGALVFWSTEKASQSWSYFDALYFCFISLLTIGYGDFEVQSAAGKAAFVFWAFLAVPTMTILVASMGATFLIAVKALIHKIDAFVVLPHESGHPDSYLNKMYKMGKLKAKAKFGHRLGWSEHKDGRERHHHPEHGEGVRNPDTGVVHHDHRKIHRNLPHEEQLTHQDLLYQLAREIRQLLAKVSDSKGLKYSYEEWTKFIHLLNYDASKKDHISVASWSWLDDSSPLFRGKNETEWIVERLSLRLEEELK</sequence>
<dbReference type="PANTHER" id="PTHR11003:SF291">
    <property type="entry name" value="IP11374P"/>
    <property type="match status" value="1"/>
</dbReference>